<sequence length="281" mass="32033">MNLRFELDSFRLLITGEFSYFYESSDNSVSLDIGHYSNGISFVLEDGLIKHGDRFLIFQDGLKLSTYSDGAVSLKLYSVEPDIYYLAFDGMYIILNESVSSLTHQCESAAMLQILMTGNFHNDSILIYQNHVHDEYYLSVDGVDLFRDDLTFGLTVIGEGGHASLREFNSDNELVYIGAEDFTLGYTLNFKKFGNEVYILTGQDMFYMEIFCDDDYEGFSNPVSTVPKNYYILVPCGKSMFKIKRSTDNDYLYIDFVKLSFGMFGVGDESTATIFQFAVMY</sequence>
<gene>
    <name evidence="1" type="ORF">AYI69_g8278</name>
</gene>
<keyword evidence="2" id="KW-1185">Reference proteome</keyword>
<dbReference type="AlphaFoldDB" id="A0A1R1XKQ6"/>
<proteinExistence type="predicted"/>
<dbReference type="EMBL" id="LSSM01004329">
    <property type="protein sequence ID" value="OMJ15205.1"/>
    <property type="molecule type" value="Genomic_DNA"/>
</dbReference>
<reference evidence="2" key="1">
    <citation type="submission" date="2017-01" db="EMBL/GenBank/DDBJ databases">
        <authorList>
            <person name="Wang Y."/>
            <person name="White M."/>
            <person name="Kvist S."/>
            <person name="Moncalvo J.-M."/>
        </authorList>
    </citation>
    <scope>NUCLEOTIDE SEQUENCE [LARGE SCALE GENOMIC DNA]</scope>
    <source>
        <strain evidence="2">ID-206-W2</strain>
    </source>
</reference>
<dbReference type="OrthoDB" id="10358071at2759"/>
<accession>A0A1R1XKQ6</accession>
<evidence type="ECO:0000313" key="2">
    <source>
        <dbReference type="Proteomes" id="UP000187429"/>
    </source>
</evidence>
<comment type="caution">
    <text evidence="1">The sequence shown here is derived from an EMBL/GenBank/DDBJ whole genome shotgun (WGS) entry which is preliminary data.</text>
</comment>
<protein>
    <submittedName>
        <fullName evidence="1">Uncharacterized protein</fullName>
    </submittedName>
</protein>
<name>A0A1R1XKQ6_9FUNG</name>
<evidence type="ECO:0000313" key="1">
    <source>
        <dbReference type="EMBL" id="OMJ15205.1"/>
    </source>
</evidence>
<organism evidence="1 2">
    <name type="scientific">Smittium culicis</name>
    <dbReference type="NCBI Taxonomy" id="133412"/>
    <lineage>
        <taxon>Eukaryota</taxon>
        <taxon>Fungi</taxon>
        <taxon>Fungi incertae sedis</taxon>
        <taxon>Zoopagomycota</taxon>
        <taxon>Kickxellomycotina</taxon>
        <taxon>Harpellomycetes</taxon>
        <taxon>Harpellales</taxon>
        <taxon>Legeriomycetaceae</taxon>
        <taxon>Smittium</taxon>
    </lineage>
</organism>
<dbReference type="Proteomes" id="UP000187429">
    <property type="component" value="Unassembled WGS sequence"/>
</dbReference>